<dbReference type="CDD" id="cd19509">
    <property type="entry name" value="RecA-like_VPS4-like"/>
    <property type="match status" value="1"/>
</dbReference>
<dbReference type="InterPro" id="IPR027417">
    <property type="entry name" value="P-loop_NTPase"/>
</dbReference>
<evidence type="ECO:0000256" key="5">
    <source>
        <dbReference type="ARBA" id="ARBA00023136"/>
    </source>
</evidence>
<evidence type="ECO:0000313" key="14">
    <source>
        <dbReference type="Proteomes" id="UP001259832"/>
    </source>
</evidence>
<dbReference type="Gene3D" id="1.20.58.80">
    <property type="entry name" value="Phosphotransferase system, lactose/cellobiose-type IIA subunit"/>
    <property type="match status" value="1"/>
</dbReference>
<dbReference type="InterPro" id="IPR050304">
    <property type="entry name" value="MT-severing_AAA_ATPase"/>
</dbReference>
<dbReference type="PANTHER" id="PTHR23074:SF86">
    <property type="entry name" value="SPASTIN"/>
    <property type="match status" value="1"/>
</dbReference>
<dbReference type="Gene3D" id="1.10.8.60">
    <property type="match status" value="1"/>
</dbReference>
<protein>
    <recommendedName>
        <fullName evidence="8">microtubule-severing ATPase</fullName>
        <ecNumber evidence="8">5.6.1.1</ecNumber>
    </recommendedName>
</protein>
<evidence type="ECO:0000313" key="13">
    <source>
        <dbReference type="EMBL" id="KAK1948324.1"/>
    </source>
</evidence>
<dbReference type="GO" id="GO:0016020">
    <property type="term" value="C:membrane"/>
    <property type="evidence" value="ECO:0007669"/>
    <property type="project" value="UniProtKB-SubCell"/>
</dbReference>
<sequence>MFLWRGRRPQDVIQKAIEDAVAADKAGKYAEAVELYASGIEKMMAQMAQLPNEEAKTHMRQKINEYMVRAEQLKAWTAEQARKQSQVSRNPTQNRKGEPSVTNTERNKTRTASSGQVGKLLMMLCWQQRAGYLRQHAEHAHTILDEVLDRSPGVHWTDIAGLGVAKQILQVLRGFLHVDEAVILPTLRPDLFTGLRAPPRGVLLFGPPGTGYYLLILYISIGKTLLAKAVATEAKATFFKYAAIRVFCCIRVFLYLQVRCSISASSLTSKWVGEGEKLVRALFEMARELQPSVVFMDEIDALLSMRSASENDASRRIKNQFFTELDGAASSQEDRILIMGATNLPQELDEAIVRRLEKRIYVPLPDSSSREGLVLHLLGSQKFSLSSKDIKNIVKATEGYSGSDLKAVCKDAALGPIRELGAKVANVKAEDVRGINASDFQVALTRVRPSVSSTTIESLIAWNEQYGVSAV</sequence>
<dbReference type="InterPro" id="IPR007330">
    <property type="entry name" value="MIT_dom"/>
</dbReference>
<keyword evidence="4 9" id="KW-0067">ATP-binding</keyword>
<dbReference type="Gene3D" id="3.40.50.300">
    <property type="entry name" value="P-loop containing nucleotide triphosphate hydrolases"/>
    <property type="match status" value="1"/>
</dbReference>
<dbReference type="Pfam" id="PF00004">
    <property type="entry name" value="AAA"/>
    <property type="match status" value="1"/>
</dbReference>
<reference evidence="13" key="1">
    <citation type="submission" date="2023-08" db="EMBL/GenBank/DDBJ databases">
        <title>Reference Genome Resource for the Citrus Pathogen Phytophthora citrophthora.</title>
        <authorList>
            <person name="Moller H."/>
            <person name="Coetzee B."/>
            <person name="Rose L.J."/>
            <person name="Van Niekerk J.M."/>
        </authorList>
    </citation>
    <scope>NUCLEOTIDE SEQUENCE</scope>
    <source>
        <strain evidence="13">STE-U-9442</strain>
    </source>
</reference>
<feature type="region of interest" description="Disordered" evidence="10">
    <location>
        <begin position="79"/>
        <end position="114"/>
    </location>
</feature>
<name>A0AAD9LVL9_9STRA</name>
<dbReference type="Proteomes" id="UP001259832">
    <property type="component" value="Unassembled WGS sequence"/>
</dbReference>
<dbReference type="GO" id="GO:0008568">
    <property type="term" value="F:microtubule severing ATPase activity"/>
    <property type="evidence" value="ECO:0007669"/>
    <property type="project" value="UniProtKB-EC"/>
</dbReference>
<dbReference type="GO" id="GO:0016887">
    <property type="term" value="F:ATP hydrolysis activity"/>
    <property type="evidence" value="ECO:0007669"/>
    <property type="project" value="InterPro"/>
</dbReference>
<dbReference type="InterPro" id="IPR003960">
    <property type="entry name" value="ATPase_AAA_CS"/>
</dbReference>
<dbReference type="SMART" id="SM00382">
    <property type="entry name" value="AAA"/>
    <property type="match status" value="1"/>
</dbReference>
<feature type="compositionally biased region" description="Polar residues" evidence="10">
    <location>
        <begin position="83"/>
        <end position="114"/>
    </location>
</feature>
<feature type="domain" description="AAA+ ATPase" evidence="11">
    <location>
        <begin position="198"/>
        <end position="366"/>
    </location>
</feature>
<evidence type="ECO:0000256" key="2">
    <source>
        <dbReference type="ARBA" id="ARBA00022701"/>
    </source>
</evidence>
<dbReference type="InterPro" id="IPR041569">
    <property type="entry name" value="AAA_lid_3"/>
</dbReference>
<keyword evidence="3 9" id="KW-0547">Nucleotide-binding</keyword>
<dbReference type="SMART" id="SM00745">
    <property type="entry name" value="MIT"/>
    <property type="match status" value="1"/>
</dbReference>
<dbReference type="AlphaFoldDB" id="A0AAD9LVL9"/>
<dbReference type="InterPro" id="IPR003959">
    <property type="entry name" value="ATPase_AAA_core"/>
</dbReference>
<comment type="caution">
    <text evidence="13">The sequence shown here is derived from an EMBL/GenBank/DDBJ whole genome shotgun (WGS) entry which is preliminary data.</text>
</comment>
<dbReference type="InterPro" id="IPR003593">
    <property type="entry name" value="AAA+_ATPase"/>
</dbReference>
<dbReference type="PROSITE" id="PS00674">
    <property type="entry name" value="AAA"/>
    <property type="match status" value="1"/>
</dbReference>
<feature type="domain" description="MIT" evidence="12">
    <location>
        <begin position="9"/>
        <end position="83"/>
    </location>
</feature>
<dbReference type="EMBL" id="JASMQC010000001">
    <property type="protein sequence ID" value="KAK1948324.1"/>
    <property type="molecule type" value="Genomic_DNA"/>
</dbReference>
<dbReference type="InterPro" id="IPR036181">
    <property type="entry name" value="MIT_dom_sf"/>
</dbReference>
<evidence type="ECO:0000259" key="12">
    <source>
        <dbReference type="SMART" id="SM00745"/>
    </source>
</evidence>
<organism evidence="13 14">
    <name type="scientific">Phytophthora citrophthora</name>
    <dbReference type="NCBI Taxonomy" id="4793"/>
    <lineage>
        <taxon>Eukaryota</taxon>
        <taxon>Sar</taxon>
        <taxon>Stramenopiles</taxon>
        <taxon>Oomycota</taxon>
        <taxon>Peronosporomycetes</taxon>
        <taxon>Peronosporales</taxon>
        <taxon>Peronosporaceae</taxon>
        <taxon>Phytophthora</taxon>
    </lineage>
</organism>
<keyword evidence="2" id="KW-0493">Microtubule</keyword>
<evidence type="ECO:0000256" key="1">
    <source>
        <dbReference type="ARBA" id="ARBA00004370"/>
    </source>
</evidence>
<comment type="catalytic activity">
    <reaction evidence="7">
        <text>n ATP + n H2O + a microtubule = n ADP + n phosphate + (n+1) alpha/beta tubulin heterodimers.</text>
        <dbReference type="EC" id="5.6.1.1"/>
    </reaction>
</comment>
<evidence type="ECO:0000256" key="4">
    <source>
        <dbReference type="ARBA" id="ARBA00022840"/>
    </source>
</evidence>
<evidence type="ECO:0000256" key="10">
    <source>
        <dbReference type="SAM" id="MobiDB-lite"/>
    </source>
</evidence>
<evidence type="ECO:0000256" key="6">
    <source>
        <dbReference type="ARBA" id="ARBA00023235"/>
    </source>
</evidence>
<gene>
    <name evidence="13" type="ORF">P3T76_000614</name>
</gene>
<keyword evidence="5" id="KW-0472">Membrane</keyword>
<evidence type="ECO:0000256" key="8">
    <source>
        <dbReference type="ARBA" id="ARBA00038871"/>
    </source>
</evidence>
<proteinExistence type="inferred from homology"/>
<evidence type="ECO:0000259" key="11">
    <source>
        <dbReference type="SMART" id="SM00382"/>
    </source>
</evidence>
<dbReference type="Pfam" id="PF04212">
    <property type="entry name" value="MIT"/>
    <property type="match status" value="1"/>
</dbReference>
<dbReference type="GO" id="GO:0005874">
    <property type="term" value="C:microtubule"/>
    <property type="evidence" value="ECO:0007669"/>
    <property type="project" value="UniProtKB-KW"/>
</dbReference>
<dbReference type="GO" id="GO:0005524">
    <property type="term" value="F:ATP binding"/>
    <property type="evidence" value="ECO:0007669"/>
    <property type="project" value="UniProtKB-KW"/>
</dbReference>
<evidence type="ECO:0000256" key="9">
    <source>
        <dbReference type="RuleBase" id="RU003651"/>
    </source>
</evidence>
<comment type="similarity">
    <text evidence="9">Belongs to the AAA ATPase family.</text>
</comment>
<keyword evidence="14" id="KW-1185">Reference proteome</keyword>
<dbReference type="EC" id="5.6.1.1" evidence="8"/>
<dbReference type="InterPro" id="IPR015415">
    <property type="entry name" value="Spast_Vps4_C"/>
</dbReference>
<evidence type="ECO:0000256" key="7">
    <source>
        <dbReference type="ARBA" id="ARBA00036378"/>
    </source>
</evidence>
<dbReference type="PANTHER" id="PTHR23074">
    <property type="entry name" value="AAA DOMAIN-CONTAINING"/>
    <property type="match status" value="1"/>
</dbReference>
<comment type="subcellular location">
    <subcellularLocation>
        <location evidence="1">Membrane</location>
    </subcellularLocation>
</comment>
<accession>A0AAD9LVL9</accession>
<dbReference type="Pfam" id="PF17862">
    <property type="entry name" value="AAA_lid_3"/>
    <property type="match status" value="1"/>
</dbReference>
<dbReference type="FunFam" id="1.10.8.60:FF:000022">
    <property type="entry name" value="Fidgetin like 1"/>
    <property type="match status" value="1"/>
</dbReference>
<evidence type="ECO:0000256" key="3">
    <source>
        <dbReference type="ARBA" id="ARBA00022741"/>
    </source>
</evidence>
<dbReference type="SUPFAM" id="SSF116846">
    <property type="entry name" value="MIT domain"/>
    <property type="match status" value="1"/>
</dbReference>
<keyword evidence="6" id="KW-0413">Isomerase</keyword>
<dbReference type="SUPFAM" id="SSF52540">
    <property type="entry name" value="P-loop containing nucleoside triphosphate hydrolases"/>
    <property type="match status" value="1"/>
</dbReference>
<dbReference type="Pfam" id="PF09336">
    <property type="entry name" value="Vps4_C"/>
    <property type="match status" value="1"/>
</dbReference>